<protein>
    <submittedName>
        <fullName evidence="1">Uncharacterized protein</fullName>
    </submittedName>
</protein>
<dbReference type="AlphaFoldDB" id="L9KZV0"/>
<dbReference type="EMBL" id="KB320577">
    <property type="protein sequence ID" value="ELW68238.1"/>
    <property type="molecule type" value="Genomic_DNA"/>
</dbReference>
<dbReference type="Proteomes" id="UP000011518">
    <property type="component" value="Unassembled WGS sequence"/>
</dbReference>
<accession>L9KZV0</accession>
<reference evidence="2" key="2">
    <citation type="journal article" date="2013" name="Nat. Commun.">
        <title>Genome of the Chinese tree shrew.</title>
        <authorList>
            <person name="Fan Y."/>
            <person name="Huang Z.Y."/>
            <person name="Cao C.C."/>
            <person name="Chen C.S."/>
            <person name="Chen Y.X."/>
            <person name="Fan D.D."/>
            <person name="He J."/>
            <person name="Hou H.L."/>
            <person name="Hu L."/>
            <person name="Hu X.T."/>
            <person name="Jiang X.T."/>
            <person name="Lai R."/>
            <person name="Lang Y.S."/>
            <person name="Liang B."/>
            <person name="Liao S.G."/>
            <person name="Mu D."/>
            <person name="Ma Y.Y."/>
            <person name="Niu Y.Y."/>
            <person name="Sun X.Q."/>
            <person name="Xia J.Q."/>
            <person name="Xiao J."/>
            <person name="Xiong Z.Q."/>
            <person name="Xu L."/>
            <person name="Yang L."/>
            <person name="Zhang Y."/>
            <person name="Zhao W."/>
            <person name="Zhao X.D."/>
            <person name="Zheng Y.T."/>
            <person name="Zhou J.M."/>
            <person name="Zhu Y.B."/>
            <person name="Zhang G.J."/>
            <person name="Wang J."/>
            <person name="Yao Y.G."/>
        </authorList>
    </citation>
    <scope>NUCLEOTIDE SEQUENCE [LARGE SCALE GENOMIC DNA]</scope>
</reference>
<gene>
    <name evidence="1" type="ORF">TREES_T100007412</name>
</gene>
<sequence length="66" mass="7661">MRASSLCFLTPRLSLELFLVCRIPGGHSPASLHAQARESIRKTIRYRVVLLLPWRLAFQLLIHHRN</sequence>
<organism evidence="1 2">
    <name type="scientific">Tupaia chinensis</name>
    <name type="common">Chinese tree shrew</name>
    <name type="synonym">Tupaia belangeri chinensis</name>
    <dbReference type="NCBI Taxonomy" id="246437"/>
    <lineage>
        <taxon>Eukaryota</taxon>
        <taxon>Metazoa</taxon>
        <taxon>Chordata</taxon>
        <taxon>Craniata</taxon>
        <taxon>Vertebrata</taxon>
        <taxon>Euteleostomi</taxon>
        <taxon>Mammalia</taxon>
        <taxon>Eutheria</taxon>
        <taxon>Euarchontoglires</taxon>
        <taxon>Scandentia</taxon>
        <taxon>Tupaiidae</taxon>
        <taxon>Tupaia</taxon>
    </lineage>
</organism>
<evidence type="ECO:0000313" key="1">
    <source>
        <dbReference type="EMBL" id="ELW68238.1"/>
    </source>
</evidence>
<dbReference type="InParanoid" id="L9KZV0"/>
<evidence type="ECO:0000313" key="2">
    <source>
        <dbReference type="Proteomes" id="UP000011518"/>
    </source>
</evidence>
<keyword evidence="2" id="KW-1185">Reference proteome</keyword>
<reference evidence="2" key="1">
    <citation type="submission" date="2012-07" db="EMBL/GenBank/DDBJ databases">
        <title>Genome of the Chinese tree shrew, a rising model animal genetically related to primates.</title>
        <authorList>
            <person name="Zhang G."/>
            <person name="Fan Y."/>
            <person name="Yao Y."/>
            <person name="Huang Z."/>
        </authorList>
    </citation>
    <scope>NUCLEOTIDE SEQUENCE [LARGE SCALE GENOMIC DNA]</scope>
</reference>
<proteinExistence type="predicted"/>
<name>L9KZV0_TUPCH</name>